<dbReference type="GO" id="GO:0016020">
    <property type="term" value="C:membrane"/>
    <property type="evidence" value="ECO:0007669"/>
    <property type="project" value="UniProtKB-SubCell"/>
</dbReference>
<evidence type="ECO:0000313" key="6">
    <source>
        <dbReference type="Proteomes" id="UP000237631"/>
    </source>
</evidence>
<evidence type="ECO:0000256" key="2">
    <source>
        <dbReference type="ARBA" id="ARBA00006727"/>
    </source>
</evidence>
<evidence type="ECO:0000256" key="3">
    <source>
        <dbReference type="SAM" id="Phobius"/>
    </source>
</evidence>
<dbReference type="Proteomes" id="UP000237631">
    <property type="component" value="Unassembled WGS sequence"/>
</dbReference>
<accession>A0A2S6CGI8</accession>
<organism evidence="5 6">
    <name type="scientific">Cercospora berteroae</name>
    <dbReference type="NCBI Taxonomy" id="357750"/>
    <lineage>
        <taxon>Eukaryota</taxon>
        <taxon>Fungi</taxon>
        <taxon>Dikarya</taxon>
        <taxon>Ascomycota</taxon>
        <taxon>Pezizomycotina</taxon>
        <taxon>Dothideomycetes</taxon>
        <taxon>Dothideomycetidae</taxon>
        <taxon>Mycosphaerellales</taxon>
        <taxon>Mycosphaerellaceae</taxon>
        <taxon>Cercospora</taxon>
    </lineage>
</organism>
<feature type="domain" description="Major facilitator superfamily (MFS) profile" evidence="4">
    <location>
        <begin position="115"/>
        <end position="232"/>
    </location>
</feature>
<dbReference type="InterPro" id="IPR011701">
    <property type="entry name" value="MFS"/>
</dbReference>
<proteinExistence type="inferred from homology"/>
<evidence type="ECO:0000256" key="1">
    <source>
        <dbReference type="ARBA" id="ARBA00004141"/>
    </source>
</evidence>
<dbReference type="InterPro" id="IPR036259">
    <property type="entry name" value="MFS_trans_sf"/>
</dbReference>
<comment type="subcellular location">
    <subcellularLocation>
        <location evidence="1">Membrane</location>
        <topology evidence="1">Multi-pass membrane protein</topology>
    </subcellularLocation>
</comment>
<feature type="transmembrane region" description="Helical" evidence="3">
    <location>
        <begin position="149"/>
        <end position="168"/>
    </location>
</feature>
<feature type="transmembrane region" description="Helical" evidence="3">
    <location>
        <begin position="180"/>
        <end position="199"/>
    </location>
</feature>
<dbReference type="InterPro" id="IPR050327">
    <property type="entry name" value="Proton-linked_MCT"/>
</dbReference>
<evidence type="ECO:0000313" key="5">
    <source>
        <dbReference type="EMBL" id="PPJ58834.1"/>
    </source>
</evidence>
<dbReference type="SUPFAM" id="SSF103473">
    <property type="entry name" value="MFS general substrate transporter"/>
    <property type="match status" value="1"/>
</dbReference>
<comment type="caution">
    <text evidence="5">The sequence shown here is derived from an EMBL/GenBank/DDBJ whole genome shotgun (WGS) entry which is preliminary data.</text>
</comment>
<feature type="transmembrane region" description="Helical" evidence="3">
    <location>
        <begin position="76"/>
        <end position="95"/>
    </location>
</feature>
<name>A0A2S6CGI8_9PEZI</name>
<dbReference type="OrthoDB" id="2213137at2759"/>
<dbReference type="PROSITE" id="PS50850">
    <property type="entry name" value="MFS"/>
    <property type="match status" value="1"/>
</dbReference>
<dbReference type="Gene3D" id="1.20.1250.20">
    <property type="entry name" value="MFS general substrate transporter like domains"/>
    <property type="match status" value="1"/>
</dbReference>
<keyword evidence="3" id="KW-1133">Transmembrane helix</keyword>
<dbReference type="InterPro" id="IPR020846">
    <property type="entry name" value="MFS_dom"/>
</dbReference>
<sequence length="232" mass="24776">MYLGLAIMAIGLVGASFCNTITGLIATQGAMYGLGSILLYLPSNLFIDEWFVQRKGMAYGIMFAGTGFSGTALRTWAIVLGVITLPVLHFVRPRLPPSAASALRPRDLGFLKRKSFFLFQIGNILQSLGVFIPSLWMPTFALSLGLPSFAGPLSLAFYNGASSVGVIIGGHMSDRFHVSTVILTSTIGCMIASLISWGLTSGQAMLYLFAILWGTFAGMYNATYSGCAKTLS</sequence>
<protein>
    <recommendedName>
        <fullName evidence="4">Major facilitator superfamily (MFS) profile domain-containing protein</fullName>
    </recommendedName>
</protein>
<keyword evidence="6" id="KW-1185">Reference proteome</keyword>
<feature type="transmembrane region" description="Helical" evidence="3">
    <location>
        <begin position="116"/>
        <end position="137"/>
    </location>
</feature>
<comment type="similarity">
    <text evidence="2">Belongs to the major facilitator superfamily. Monocarboxylate porter (TC 2.A.1.13) family.</text>
</comment>
<dbReference type="Pfam" id="PF07690">
    <property type="entry name" value="MFS_1"/>
    <property type="match status" value="1"/>
</dbReference>
<keyword evidence="3" id="KW-0472">Membrane</keyword>
<dbReference type="GO" id="GO:0022857">
    <property type="term" value="F:transmembrane transporter activity"/>
    <property type="evidence" value="ECO:0007669"/>
    <property type="project" value="InterPro"/>
</dbReference>
<dbReference type="AlphaFoldDB" id="A0A2S6CGI8"/>
<reference evidence="6" key="1">
    <citation type="journal article" date="2017" name="bioRxiv">
        <title>Conservation of a gene cluster reveals novel cercosporin biosynthetic mechanisms and extends production to the genus Colletotrichum.</title>
        <authorList>
            <person name="de Jonge R."/>
            <person name="Ebert M.K."/>
            <person name="Huitt-Roehl C.R."/>
            <person name="Pal P."/>
            <person name="Suttle J.C."/>
            <person name="Spanner R.E."/>
            <person name="Neubauer J.D."/>
            <person name="Jurick W.M.II."/>
            <person name="Stott K.A."/>
            <person name="Secor G.A."/>
            <person name="Thomma B.P.H.J."/>
            <person name="Van de Peer Y."/>
            <person name="Townsend C.A."/>
            <person name="Bolton M.D."/>
        </authorList>
    </citation>
    <scope>NUCLEOTIDE SEQUENCE [LARGE SCALE GENOMIC DNA]</scope>
    <source>
        <strain evidence="6">CBS538.71</strain>
    </source>
</reference>
<evidence type="ECO:0000259" key="4">
    <source>
        <dbReference type="PROSITE" id="PS50850"/>
    </source>
</evidence>
<feature type="transmembrane region" description="Helical" evidence="3">
    <location>
        <begin position="205"/>
        <end position="224"/>
    </location>
</feature>
<keyword evidence="3" id="KW-0812">Transmembrane</keyword>
<gene>
    <name evidence="5" type="ORF">CBER1_08497</name>
</gene>
<dbReference type="PANTHER" id="PTHR11360">
    <property type="entry name" value="MONOCARBOXYLATE TRANSPORTER"/>
    <property type="match status" value="1"/>
</dbReference>
<dbReference type="EMBL" id="PNEN01000443">
    <property type="protein sequence ID" value="PPJ58834.1"/>
    <property type="molecule type" value="Genomic_DNA"/>
</dbReference>
<dbReference type="PANTHER" id="PTHR11360:SF287">
    <property type="entry name" value="MFS MONOCARBOXYLATE TRANSPORTER"/>
    <property type="match status" value="1"/>
</dbReference>